<evidence type="ECO:0000313" key="2">
    <source>
        <dbReference type="Proteomes" id="UP000297535"/>
    </source>
</evidence>
<name>A0A4Z0NGJ4_9HYPH</name>
<organism evidence="1 2">
    <name type="scientific">Methylobacterium nonmethylotrophicum</name>
    <dbReference type="NCBI Taxonomy" id="1141884"/>
    <lineage>
        <taxon>Bacteria</taxon>
        <taxon>Pseudomonadati</taxon>
        <taxon>Pseudomonadota</taxon>
        <taxon>Alphaproteobacteria</taxon>
        <taxon>Hyphomicrobiales</taxon>
        <taxon>Methylobacteriaceae</taxon>
        <taxon>Methylobacterium</taxon>
    </lineage>
</organism>
<sequence>MVPERDALTALAKRIGDLHREISVLAAGVTQIVAGQEAHTALLQALLSAVADLGTQSDGDGLAEALARIADSLDEQTETLDGMRAGLDALPGAVVIRLGAGRAA</sequence>
<evidence type="ECO:0000313" key="1">
    <source>
        <dbReference type="EMBL" id="TGD94593.1"/>
    </source>
</evidence>
<protein>
    <submittedName>
        <fullName evidence="1">Uncharacterized protein</fullName>
    </submittedName>
</protein>
<dbReference type="EMBL" id="SRLB01000043">
    <property type="protein sequence ID" value="TGD94593.1"/>
    <property type="molecule type" value="Genomic_DNA"/>
</dbReference>
<keyword evidence="2" id="KW-1185">Reference proteome</keyword>
<gene>
    <name evidence="1" type="ORF">EU555_32080</name>
</gene>
<reference evidence="1 2" key="1">
    <citation type="submission" date="2019-04" db="EMBL/GenBank/DDBJ databases">
        <authorList>
            <person name="Feng G."/>
            <person name="Zhu H."/>
        </authorList>
    </citation>
    <scope>NUCLEOTIDE SEQUENCE [LARGE SCALE GENOMIC DNA]</scope>
    <source>
        <strain evidence="1 2">6HR-1</strain>
    </source>
</reference>
<accession>A0A4Z0NGJ4</accession>
<comment type="caution">
    <text evidence="1">The sequence shown here is derived from an EMBL/GenBank/DDBJ whole genome shotgun (WGS) entry which is preliminary data.</text>
</comment>
<dbReference type="RefSeq" id="WP_135419388.1">
    <property type="nucleotide sequence ID" value="NZ_SRLB01000043.1"/>
</dbReference>
<dbReference type="Proteomes" id="UP000297535">
    <property type="component" value="Unassembled WGS sequence"/>
</dbReference>
<dbReference type="OrthoDB" id="9923045at2"/>
<proteinExistence type="predicted"/>
<dbReference type="AlphaFoldDB" id="A0A4Z0NGJ4"/>